<dbReference type="GO" id="GO:0016757">
    <property type="term" value="F:glycosyltransferase activity"/>
    <property type="evidence" value="ECO:0007669"/>
    <property type="project" value="InterPro"/>
</dbReference>
<dbReference type="EnsemblPlants" id="Pp3c25_6620V3.2">
    <property type="protein sequence ID" value="Pp3c25_6620V3.2"/>
    <property type="gene ID" value="Pp3c25_6620"/>
</dbReference>
<protein>
    <recommendedName>
        <fullName evidence="5">Exostosin GT47 domain-containing protein</fullName>
    </recommendedName>
</protein>
<evidence type="ECO:0000256" key="1">
    <source>
        <dbReference type="ARBA" id="ARBA00004323"/>
    </source>
</evidence>
<reference evidence="6 8" key="2">
    <citation type="journal article" date="2018" name="Plant J.">
        <title>The Physcomitrella patens chromosome-scale assembly reveals moss genome structure and evolution.</title>
        <authorList>
            <person name="Lang D."/>
            <person name="Ullrich K.K."/>
            <person name="Murat F."/>
            <person name="Fuchs J."/>
            <person name="Jenkins J."/>
            <person name="Haas F.B."/>
            <person name="Piednoel M."/>
            <person name="Gundlach H."/>
            <person name="Van Bel M."/>
            <person name="Meyberg R."/>
            <person name="Vives C."/>
            <person name="Morata J."/>
            <person name="Symeonidi A."/>
            <person name="Hiss M."/>
            <person name="Muchero W."/>
            <person name="Kamisugi Y."/>
            <person name="Saleh O."/>
            <person name="Blanc G."/>
            <person name="Decker E.L."/>
            <person name="van Gessel N."/>
            <person name="Grimwood J."/>
            <person name="Hayes R.D."/>
            <person name="Graham S.W."/>
            <person name="Gunter L.E."/>
            <person name="McDaniel S.F."/>
            <person name="Hoernstein S.N.W."/>
            <person name="Larsson A."/>
            <person name="Li F.W."/>
            <person name="Perroud P.F."/>
            <person name="Phillips J."/>
            <person name="Ranjan P."/>
            <person name="Rokshar D.S."/>
            <person name="Rothfels C.J."/>
            <person name="Schneider L."/>
            <person name="Shu S."/>
            <person name="Stevenson D.W."/>
            <person name="Thummler F."/>
            <person name="Tillich M."/>
            <person name="Villarreal Aguilar J.C."/>
            <person name="Widiez T."/>
            <person name="Wong G.K."/>
            <person name="Wymore A."/>
            <person name="Zhang Y."/>
            <person name="Zimmer A.D."/>
            <person name="Quatrano R.S."/>
            <person name="Mayer K.F.X."/>
            <person name="Goodstein D."/>
            <person name="Casacuberta J.M."/>
            <person name="Vandepoele K."/>
            <person name="Reski R."/>
            <person name="Cuming A.C."/>
            <person name="Tuskan G.A."/>
            <person name="Maumus F."/>
            <person name="Salse J."/>
            <person name="Schmutz J."/>
            <person name="Rensing S.A."/>
        </authorList>
    </citation>
    <scope>NUCLEOTIDE SEQUENCE [LARGE SCALE GENOMIC DNA]</scope>
    <source>
        <strain evidence="7 8">cv. Gransden 2004</strain>
    </source>
</reference>
<dbReference type="EMBL" id="ABEU02000025">
    <property type="protein sequence ID" value="PNR27527.1"/>
    <property type="molecule type" value="Genomic_DNA"/>
</dbReference>
<name>A0A2K1IE28_PHYPA</name>
<dbReference type="STRING" id="3218.A0A2K1IE28"/>
<evidence type="ECO:0000313" key="7">
    <source>
        <dbReference type="EnsemblPlants" id="Pp3c25_6620V3.1"/>
    </source>
</evidence>
<dbReference type="Gramene" id="Pp3c25_6620V3.3">
    <property type="protein sequence ID" value="Pp3c25_6620V3.3"/>
    <property type="gene ID" value="Pp3c25_6620"/>
</dbReference>
<feature type="domain" description="Exostosin GT47" evidence="5">
    <location>
        <begin position="126"/>
        <end position="449"/>
    </location>
</feature>
<evidence type="ECO:0000256" key="2">
    <source>
        <dbReference type="ARBA" id="ARBA00010271"/>
    </source>
</evidence>
<comment type="similarity">
    <text evidence="2">Belongs to the glycosyltransferase 47 family.</text>
</comment>
<reference evidence="7" key="3">
    <citation type="submission" date="2020-12" db="UniProtKB">
        <authorList>
            <consortium name="EnsemblPlants"/>
        </authorList>
    </citation>
    <scope>IDENTIFICATION</scope>
</reference>
<dbReference type="Gramene" id="Pp3c25_6620V3.2">
    <property type="protein sequence ID" value="Pp3c25_6620V3.2"/>
    <property type="gene ID" value="Pp3c25_6620"/>
</dbReference>
<evidence type="ECO:0000256" key="3">
    <source>
        <dbReference type="ARBA" id="ARBA00022968"/>
    </source>
</evidence>
<dbReference type="Proteomes" id="UP000006727">
    <property type="component" value="Chromosome 25"/>
</dbReference>
<dbReference type="EnsemblPlants" id="Pp3c25_6620V3.4">
    <property type="protein sequence ID" value="Pp3c25_6620V3.4"/>
    <property type="gene ID" value="Pp3c25_6620"/>
</dbReference>
<evidence type="ECO:0000313" key="8">
    <source>
        <dbReference type="Proteomes" id="UP000006727"/>
    </source>
</evidence>
<evidence type="ECO:0000259" key="5">
    <source>
        <dbReference type="Pfam" id="PF03016"/>
    </source>
</evidence>
<sequence length="518" mass="58999">MLLGMKKARSFKEKFRKEAIMSLDIRNRFVLVTSMLAFLTLVRYCRFASTAEGVAPSIHASLQMDSPVLSRSVKAHNLVDGRQNYVIRQAKADTIVSNELEPNFGGPLSTTRTKDEDAGVGSRALCENGYVYILNVPREFNEQLLKECHKLKDWSDMCVALSNAGLGPAMVDEDAFIRTGWYETNQFALEVIFHNKMKQYDCLTSNSSTASAIYVPFYAGLEASRTLWNSDIKLRDVVPLKFVEWLQKQPEWLAHGGHDHFMVGGRITWDFRRKGNGWGNKLLNLSPMQNMTTLVIESSTWDTNDMGIPYPTYFHPSSYSEIETWREKVRSFQRNVLFSFAGGKRKDMPKLIRGQLIDQCRKSPFCKLLSCDKGACQSPQPVMKLFEESQFCLQPQGDSATRRSIFDSMLAGCIPVFFHPDSYSGYSWHLPKNQSEYSIFISEDLIRSGDLTVESVLRRVSSEAIQQMRDKILELIPNFVYADPRMSILEESTDAFGIAMKGVLERISEKKRTLAQQF</sequence>
<organism evidence="6">
    <name type="scientific">Physcomitrium patens</name>
    <name type="common">Spreading-leaved earth moss</name>
    <name type="synonym">Physcomitrella patens</name>
    <dbReference type="NCBI Taxonomy" id="3218"/>
    <lineage>
        <taxon>Eukaryota</taxon>
        <taxon>Viridiplantae</taxon>
        <taxon>Streptophyta</taxon>
        <taxon>Embryophyta</taxon>
        <taxon>Bryophyta</taxon>
        <taxon>Bryophytina</taxon>
        <taxon>Bryopsida</taxon>
        <taxon>Funariidae</taxon>
        <taxon>Funariales</taxon>
        <taxon>Funariaceae</taxon>
        <taxon>Physcomitrium</taxon>
    </lineage>
</organism>
<dbReference type="Pfam" id="PF03016">
    <property type="entry name" value="Exostosin_GT47"/>
    <property type="match status" value="1"/>
</dbReference>
<dbReference type="Gramene" id="Pp3c25_6620V3.5">
    <property type="protein sequence ID" value="Pp3c25_6620V3.5"/>
    <property type="gene ID" value="Pp3c25_6620"/>
</dbReference>
<dbReference type="EnsemblPlants" id="Pp3c25_6620V3.5">
    <property type="protein sequence ID" value="Pp3c25_6620V3.5"/>
    <property type="gene ID" value="Pp3c25_6620"/>
</dbReference>
<dbReference type="AlphaFoldDB" id="A0A2K1IE28"/>
<dbReference type="RefSeq" id="XP_024364977.1">
    <property type="nucleotide sequence ID" value="XM_024509209.2"/>
</dbReference>
<keyword evidence="3" id="KW-0812">Transmembrane</keyword>
<dbReference type="PANTHER" id="PTHR11062:SF56">
    <property type="entry name" value="XYLOGLUCAN GALACTOSYLTRANSFERASE MUR3"/>
    <property type="match status" value="1"/>
</dbReference>
<dbReference type="GeneID" id="112277165"/>
<dbReference type="EnsemblPlants" id="Pp3c25_6620V3.3">
    <property type="protein sequence ID" value="Pp3c25_6620V3.3"/>
    <property type="gene ID" value="Pp3c25_6620"/>
</dbReference>
<dbReference type="Gramene" id="Pp3c25_6620V3.4">
    <property type="protein sequence ID" value="Pp3c25_6620V3.4"/>
    <property type="gene ID" value="Pp3c25_6620"/>
</dbReference>
<keyword evidence="4" id="KW-0333">Golgi apparatus</keyword>
<evidence type="ECO:0000313" key="6">
    <source>
        <dbReference type="EMBL" id="PNR27527.1"/>
    </source>
</evidence>
<dbReference type="GO" id="GO:0000139">
    <property type="term" value="C:Golgi membrane"/>
    <property type="evidence" value="ECO:0007669"/>
    <property type="project" value="UniProtKB-SubCell"/>
</dbReference>
<accession>A0A2K1IE28</accession>
<keyword evidence="3" id="KW-0735">Signal-anchor</keyword>
<proteinExistence type="inferred from homology"/>
<dbReference type="PaxDb" id="3218-PP1S88_148V6.1"/>
<dbReference type="OrthoDB" id="1924787at2759"/>
<comment type="subcellular location">
    <subcellularLocation>
        <location evidence="1">Golgi apparatus membrane</location>
        <topology evidence="1">Single-pass type II membrane protein</topology>
    </subcellularLocation>
</comment>
<dbReference type="EnsemblPlants" id="Pp3c25_6620V3.6">
    <property type="protein sequence ID" value="Pp3c25_6620V3.6"/>
    <property type="gene ID" value="Pp3c25_6620"/>
</dbReference>
<dbReference type="OMA" id="NMENQIH"/>
<dbReference type="Gramene" id="Pp3c25_6620V3.1">
    <property type="protein sequence ID" value="Pp3c25_6620V3.1"/>
    <property type="gene ID" value="Pp3c25_6620"/>
</dbReference>
<dbReference type="InterPro" id="IPR040911">
    <property type="entry name" value="Exostosin_GT47"/>
</dbReference>
<gene>
    <name evidence="7" type="primary">LOC112277165</name>
    <name evidence="6" type="ORF">PHYPA_029679</name>
</gene>
<evidence type="ECO:0000256" key="4">
    <source>
        <dbReference type="ARBA" id="ARBA00023034"/>
    </source>
</evidence>
<keyword evidence="8" id="KW-1185">Reference proteome</keyword>
<dbReference type="Gramene" id="Pp3c25_6620V3.6">
    <property type="protein sequence ID" value="Pp3c25_6620V3.6"/>
    <property type="gene ID" value="Pp3c25_6620"/>
</dbReference>
<reference evidence="6 8" key="1">
    <citation type="journal article" date="2008" name="Science">
        <title>The Physcomitrella genome reveals evolutionary insights into the conquest of land by plants.</title>
        <authorList>
            <person name="Rensing S."/>
            <person name="Lang D."/>
            <person name="Zimmer A."/>
            <person name="Terry A."/>
            <person name="Salamov A."/>
            <person name="Shapiro H."/>
            <person name="Nishiyama T."/>
            <person name="Perroud P.-F."/>
            <person name="Lindquist E."/>
            <person name="Kamisugi Y."/>
            <person name="Tanahashi T."/>
            <person name="Sakakibara K."/>
            <person name="Fujita T."/>
            <person name="Oishi K."/>
            <person name="Shin-I T."/>
            <person name="Kuroki Y."/>
            <person name="Toyoda A."/>
            <person name="Suzuki Y."/>
            <person name="Hashimoto A."/>
            <person name="Yamaguchi K."/>
            <person name="Sugano A."/>
            <person name="Kohara Y."/>
            <person name="Fujiyama A."/>
            <person name="Anterola A."/>
            <person name="Aoki S."/>
            <person name="Ashton N."/>
            <person name="Barbazuk W.B."/>
            <person name="Barker E."/>
            <person name="Bennetzen J."/>
            <person name="Bezanilla M."/>
            <person name="Blankenship R."/>
            <person name="Cho S.H."/>
            <person name="Dutcher S."/>
            <person name="Estelle M."/>
            <person name="Fawcett J.A."/>
            <person name="Gundlach H."/>
            <person name="Hanada K."/>
            <person name="Heyl A."/>
            <person name="Hicks K.A."/>
            <person name="Hugh J."/>
            <person name="Lohr M."/>
            <person name="Mayer K."/>
            <person name="Melkozernov A."/>
            <person name="Murata T."/>
            <person name="Nelson D."/>
            <person name="Pils B."/>
            <person name="Prigge M."/>
            <person name="Reiss B."/>
            <person name="Renner T."/>
            <person name="Rombauts S."/>
            <person name="Rushton P."/>
            <person name="Sanderfoot A."/>
            <person name="Schween G."/>
            <person name="Shiu S.-H."/>
            <person name="Stueber K."/>
            <person name="Theodoulou F.L."/>
            <person name="Tu H."/>
            <person name="Van de Peer Y."/>
            <person name="Verrier P.J."/>
            <person name="Waters E."/>
            <person name="Wood A."/>
            <person name="Yang L."/>
            <person name="Cove D."/>
            <person name="Cuming A."/>
            <person name="Hasebe M."/>
            <person name="Lucas S."/>
            <person name="Mishler D.B."/>
            <person name="Reski R."/>
            <person name="Grigoriev I."/>
            <person name="Quatrano R.S."/>
            <person name="Boore J.L."/>
        </authorList>
    </citation>
    <scope>NUCLEOTIDE SEQUENCE [LARGE SCALE GENOMIC DNA]</scope>
    <source>
        <strain evidence="7 8">cv. Gransden 2004</strain>
    </source>
</reference>
<dbReference type="KEGG" id="ppp:112277165"/>
<dbReference type="InterPro" id="IPR004263">
    <property type="entry name" value="Exostosin"/>
</dbReference>
<dbReference type="EnsemblPlants" id="Pp3c25_6620V3.1">
    <property type="protein sequence ID" value="Pp3c25_6620V3.1"/>
    <property type="gene ID" value="Pp3c25_6620"/>
</dbReference>
<dbReference type="PANTHER" id="PTHR11062">
    <property type="entry name" value="EXOSTOSIN HEPARAN SULFATE GLYCOSYLTRANSFERASE -RELATED"/>
    <property type="match status" value="1"/>
</dbReference>